<dbReference type="EMBL" id="PCSE01000049">
    <property type="protein sequence ID" value="PIP34681.1"/>
    <property type="molecule type" value="Genomic_DNA"/>
</dbReference>
<dbReference type="InterPro" id="IPR041657">
    <property type="entry name" value="HTH_17"/>
</dbReference>
<evidence type="ECO:0000313" key="3">
    <source>
        <dbReference type="Proteomes" id="UP000231408"/>
    </source>
</evidence>
<protein>
    <recommendedName>
        <fullName evidence="1">Helix-turn-helix domain-containing protein</fullName>
    </recommendedName>
</protein>
<name>A0A2G9ZNK4_9BACT</name>
<organism evidence="2 3">
    <name type="scientific">Candidatus Falkowbacteria bacterium CG23_combo_of_CG06-09_8_20_14_all_41_10</name>
    <dbReference type="NCBI Taxonomy" id="1974571"/>
    <lineage>
        <taxon>Bacteria</taxon>
        <taxon>Candidatus Falkowiibacteriota</taxon>
    </lineage>
</organism>
<evidence type="ECO:0000313" key="2">
    <source>
        <dbReference type="EMBL" id="PIP34681.1"/>
    </source>
</evidence>
<evidence type="ECO:0000259" key="1">
    <source>
        <dbReference type="Pfam" id="PF12728"/>
    </source>
</evidence>
<comment type="caution">
    <text evidence="2">The sequence shown here is derived from an EMBL/GenBank/DDBJ whole genome shotgun (WGS) entry which is preliminary data.</text>
</comment>
<sequence>MNKTIPNPKTKTDTENPIWLSVSEAAKVGGVQAKTIRRAIKKDLKFKVKGNRYFITLSSLIIYLHRNTKLKNKLNEHGLGQYVKEWKNIKF</sequence>
<dbReference type="AlphaFoldDB" id="A0A2G9ZNK4"/>
<dbReference type="Pfam" id="PF12728">
    <property type="entry name" value="HTH_17"/>
    <property type="match status" value="1"/>
</dbReference>
<accession>A0A2G9ZNK4</accession>
<gene>
    <name evidence="2" type="ORF">COX21_01615</name>
</gene>
<feature type="domain" description="Helix-turn-helix" evidence="1">
    <location>
        <begin position="19"/>
        <end position="67"/>
    </location>
</feature>
<reference evidence="2 3" key="1">
    <citation type="submission" date="2017-09" db="EMBL/GenBank/DDBJ databases">
        <title>Depth-based differentiation of microbial function through sediment-hosted aquifers and enrichment of novel symbionts in the deep terrestrial subsurface.</title>
        <authorList>
            <person name="Probst A.J."/>
            <person name="Ladd B."/>
            <person name="Jarett J.K."/>
            <person name="Geller-Mcgrath D.E."/>
            <person name="Sieber C.M."/>
            <person name="Emerson J.B."/>
            <person name="Anantharaman K."/>
            <person name="Thomas B.C."/>
            <person name="Malmstrom R."/>
            <person name="Stieglmeier M."/>
            <person name="Klingl A."/>
            <person name="Woyke T."/>
            <person name="Ryan C.M."/>
            <person name="Banfield J.F."/>
        </authorList>
    </citation>
    <scope>NUCLEOTIDE SEQUENCE [LARGE SCALE GENOMIC DNA]</scope>
    <source>
        <strain evidence="2">CG23_combo_of_CG06-09_8_20_14_all_41_10</strain>
    </source>
</reference>
<dbReference type="Proteomes" id="UP000231408">
    <property type="component" value="Unassembled WGS sequence"/>
</dbReference>
<proteinExistence type="predicted"/>